<dbReference type="PANTHER" id="PTHR43745">
    <property type="entry name" value="NITROREDUCTASE MJ1384-RELATED"/>
    <property type="match status" value="1"/>
</dbReference>
<dbReference type="InterPro" id="IPR020051">
    <property type="entry name" value="SagB-type_dehydrogenase"/>
</dbReference>
<dbReference type="InterPro" id="IPR029479">
    <property type="entry name" value="Nitroreductase"/>
</dbReference>
<feature type="domain" description="Thiopeptide-type bacteriocin biosynthesis" evidence="2">
    <location>
        <begin position="23"/>
        <end position="293"/>
    </location>
</feature>
<dbReference type="Pfam" id="PF00881">
    <property type="entry name" value="Nitroreductase"/>
    <property type="match status" value="1"/>
</dbReference>
<dbReference type="PANTHER" id="PTHR43745:SF2">
    <property type="entry name" value="NITROREDUCTASE MJ1384-RELATED"/>
    <property type="match status" value="1"/>
</dbReference>
<evidence type="ECO:0000259" key="1">
    <source>
        <dbReference type="Pfam" id="PF00881"/>
    </source>
</evidence>
<dbReference type="RefSeq" id="WP_378248530.1">
    <property type="nucleotide sequence ID" value="NZ_JBHSKF010000007.1"/>
</dbReference>
<dbReference type="NCBIfam" id="TIGR03605">
    <property type="entry name" value="antibiot_sagB"/>
    <property type="match status" value="1"/>
</dbReference>
<accession>A0ABW0EPJ2</accession>
<dbReference type="Proteomes" id="UP001596157">
    <property type="component" value="Unassembled WGS sequence"/>
</dbReference>
<feature type="domain" description="Nitroreductase" evidence="1">
    <location>
        <begin position="478"/>
        <end position="561"/>
    </location>
</feature>
<organism evidence="3 4">
    <name type="scientific">Actinokineospora guangxiensis</name>
    <dbReference type="NCBI Taxonomy" id="1490288"/>
    <lineage>
        <taxon>Bacteria</taxon>
        <taxon>Bacillati</taxon>
        <taxon>Actinomycetota</taxon>
        <taxon>Actinomycetes</taxon>
        <taxon>Pseudonocardiales</taxon>
        <taxon>Pseudonocardiaceae</taxon>
        <taxon>Actinokineospora</taxon>
    </lineage>
</organism>
<dbReference type="SUPFAM" id="SSF55469">
    <property type="entry name" value="FMN-dependent nitroreductase-like"/>
    <property type="match status" value="1"/>
</dbReference>
<dbReference type="CDD" id="cd02142">
    <property type="entry name" value="McbC_SagB-like_oxidoreductase"/>
    <property type="match status" value="1"/>
</dbReference>
<dbReference type="InterPro" id="IPR000415">
    <property type="entry name" value="Nitroreductase-like"/>
</dbReference>
<protein>
    <submittedName>
        <fullName evidence="3">Thiopeptide-type bacteriocin biosynthesis protein</fullName>
    </submittedName>
</protein>
<gene>
    <name evidence="3" type="ORF">ACFPM7_16620</name>
</gene>
<reference evidence="4" key="1">
    <citation type="journal article" date="2019" name="Int. J. Syst. Evol. Microbiol.">
        <title>The Global Catalogue of Microorganisms (GCM) 10K type strain sequencing project: providing services to taxonomists for standard genome sequencing and annotation.</title>
        <authorList>
            <consortium name="The Broad Institute Genomics Platform"/>
            <consortium name="The Broad Institute Genome Sequencing Center for Infectious Disease"/>
            <person name="Wu L."/>
            <person name="Ma J."/>
        </authorList>
    </citation>
    <scope>NUCLEOTIDE SEQUENCE [LARGE SCALE GENOMIC DNA]</scope>
    <source>
        <strain evidence="4">CCUG 59778</strain>
    </source>
</reference>
<sequence>MGGVLTEPLSTGSETSPQVRGAWTSLHLFAHWESSTTDEFLAGSLRTVLDQWRADGRLRDWFFIRYWEGGPHIRVRASGVDSPRELREELAALLGMAEPAAHQGGQEWQPHGTVAEIGYEAEVERYGGASALAVAEQVFSASSALALDTIGTVKGNRRLVVVVQLAYATALALGLTDAAAARWLRRHANAWRWIDRTEMAPAATLLARVTSVLSAQRGGLERALNAVRAQVADAGAGDVVGRWATVVADADARLRTLSPVSRLTVWASQLHMLCNRLGVHPDEERAACFLVAAVLLGESSAVGFDADQIGPDHSFLEKSKLLPGHPAVLPAGAVDTAETDTTAWLARTARVVELPDGPPLTATLADVLVRRRSARRFGGAVSIGELGTLLRSSLTVHERDAADGRHEARLRRGYPSAGTMFPARLRAFVWSVDDLRPGSYLVDPAGCRLLRYAEAPDTSEVAELSPWFLPEAGARTIDAAAIPVMLVLSVRLDEIRARYGVRGLRFALIEAGHLAQNLVLCATGLGLESLTIGGFYDDLVHETLGMDGLAEAAQYLIPVGRSG</sequence>
<proteinExistence type="predicted"/>
<comment type="caution">
    <text evidence="3">The sequence shown here is derived from an EMBL/GenBank/DDBJ whole genome shotgun (WGS) entry which is preliminary data.</text>
</comment>
<evidence type="ECO:0000313" key="3">
    <source>
        <dbReference type="EMBL" id="MFC5288686.1"/>
    </source>
</evidence>
<evidence type="ECO:0000259" key="2">
    <source>
        <dbReference type="Pfam" id="PF14028"/>
    </source>
</evidence>
<dbReference type="NCBIfam" id="TIGR03891">
    <property type="entry name" value="thiopep_ocin"/>
    <property type="match status" value="1"/>
</dbReference>
<dbReference type="InterPro" id="IPR052544">
    <property type="entry name" value="Bacteriocin_Proc_Enz"/>
</dbReference>
<dbReference type="Pfam" id="PF14028">
    <property type="entry name" value="Lant_dehydr_C"/>
    <property type="match status" value="1"/>
</dbReference>
<dbReference type="Gene3D" id="3.40.109.10">
    <property type="entry name" value="NADH Oxidase"/>
    <property type="match status" value="1"/>
</dbReference>
<dbReference type="InterPro" id="IPR023809">
    <property type="entry name" value="Thiopep_bacteriocin_synth_dom"/>
</dbReference>
<keyword evidence="4" id="KW-1185">Reference proteome</keyword>
<dbReference type="EMBL" id="JBHSKF010000007">
    <property type="protein sequence ID" value="MFC5288686.1"/>
    <property type="molecule type" value="Genomic_DNA"/>
</dbReference>
<name>A0ABW0EPJ2_9PSEU</name>
<evidence type="ECO:0000313" key="4">
    <source>
        <dbReference type="Proteomes" id="UP001596157"/>
    </source>
</evidence>